<keyword evidence="4 6" id="KW-0539">Nucleus</keyword>
<keyword evidence="6" id="KW-0010">Activator</keyword>
<sequence>INNYVPQLMMGVVCVISYPMPDGKSGQQVVNNLQERVEMLGAAKTGTFSVDCETYHATATGANRMVHVLHNSQQPASCFAIVDTGTCLVADNLFDLIMLKLKSYYASRKNSKVESKGQRYELQDFAIKIGSVTIGQTMHFKGILVEVEYLPCMVPGECWHLMHEFMEGFMGIKIDNPPSYLKSKFDSVYTPSDTVQQYLEYFNIARKAVASTVAVATSAAR</sequence>
<dbReference type="GO" id="GO:0016592">
    <property type="term" value="C:mediator complex"/>
    <property type="evidence" value="ECO:0007669"/>
    <property type="project" value="InterPro"/>
</dbReference>
<comment type="similarity">
    <text evidence="2 6">Belongs to the Mediator complex subunit 20 family.</text>
</comment>
<comment type="caution">
    <text evidence="7">The sequence shown here is derived from an EMBL/GenBank/DDBJ whole genome shotgun (WGS) entry which is preliminary data.</text>
</comment>
<evidence type="ECO:0000256" key="6">
    <source>
        <dbReference type="RuleBase" id="RU364152"/>
    </source>
</evidence>
<dbReference type="OrthoDB" id="1854899at2759"/>
<evidence type="ECO:0000313" key="7">
    <source>
        <dbReference type="EMBL" id="CAH1783444.1"/>
    </source>
</evidence>
<evidence type="ECO:0000256" key="3">
    <source>
        <dbReference type="ARBA" id="ARBA00019690"/>
    </source>
</evidence>
<reference evidence="7" key="1">
    <citation type="submission" date="2022-03" db="EMBL/GenBank/DDBJ databases">
        <authorList>
            <person name="Martin C."/>
        </authorList>
    </citation>
    <scope>NUCLEOTIDE SEQUENCE</scope>
</reference>
<dbReference type="Pfam" id="PF08612">
    <property type="entry name" value="Med20"/>
    <property type="match status" value="1"/>
</dbReference>
<dbReference type="PANTHER" id="PTHR12465">
    <property type="entry name" value="UBIQUITIN SPECIFIC PROTEASE HOMOLOG 49"/>
    <property type="match status" value="1"/>
</dbReference>
<evidence type="ECO:0000256" key="2">
    <source>
        <dbReference type="ARBA" id="ARBA00010743"/>
    </source>
</evidence>
<feature type="non-terminal residue" evidence="7">
    <location>
        <position position="221"/>
    </location>
</feature>
<proteinExistence type="inferred from homology"/>
<dbReference type="EMBL" id="CAIIXF020000005">
    <property type="protein sequence ID" value="CAH1783444.1"/>
    <property type="molecule type" value="Genomic_DNA"/>
</dbReference>
<comment type="subcellular location">
    <subcellularLocation>
        <location evidence="1 6">Nucleus</location>
    </subcellularLocation>
</comment>
<gene>
    <name evidence="6" type="primary">MED20</name>
    <name evidence="7" type="ORF">OFUS_LOCUS9790</name>
</gene>
<evidence type="ECO:0000256" key="1">
    <source>
        <dbReference type="ARBA" id="ARBA00004123"/>
    </source>
</evidence>
<evidence type="ECO:0000256" key="4">
    <source>
        <dbReference type="ARBA" id="ARBA00023242"/>
    </source>
</evidence>
<dbReference type="GO" id="GO:0006357">
    <property type="term" value="P:regulation of transcription by RNA polymerase II"/>
    <property type="evidence" value="ECO:0007669"/>
    <property type="project" value="InterPro"/>
</dbReference>
<name>A0A8S4NRN3_OWEFU</name>
<dbReference type="AlphaFoldDB" id="A0A8S4NRN3"/>
<dbReference type="InterPro" id="IPR013921">
    <property type="entry name" value="Mediator_Med20"/>
</dbReference>
<protein>
    <recommendedName>
        <fullName evidence="3 6">Mediator of RNA polymerase II transcription subunit 20</fullName>
    </recommendedName>
    <alternativeName>
        <fullName evidence="5 6">Mediator complex subunit 20</fullName>
    </alternativeName>
</protein>
<comment type="function">
    <text evidence="6">Component of the Mediator complex, a coactivator involved in the regulated transcription of nearly all RNA polymerase II-dependent genes. Mediator functions as a bridge to convey information from gene-specific regulatory proteins to the basal RNA polymerase II transcription machinery. Mediator is recruited to promoters by direct interactions with regulatory proteins and serves as a scaffold for the assembly of a functional preinitiation complex with RNA polymerase II and the general transcription factors.</text>
</comment>
<keyword evidence="6" id="KW-0805">Transcription regulation</keyword>
<dbReference type="Proteomes" id="UP000749559">
    <property type="component" value="Unassembled WGS sequence"/>
</dbReference>
<keyword evidence="8" id="KW-1185">Reference proteome</keyword>
<accession>A0A8S4NRN3</accession>
<comment type="subunit">
    <text evidence="6">Component of the Mediator complex.</text>
</comment>
<organism evidence="7 8">
    <name type="scientific">Owenia fusiformis</name>
    <name type="common">Polychaete worm</name>
    <dbReference type="NCBI Taxonomy" id="6347"/>
    <lineage>
        <taxon>Eukaryota</taxon>
        <taxon>Metazoa</taxon>
        <taxon>Spiralia</taxon>
        <taxon>Lophotrochozoa</taxon>
        <taxon>Annelida</taxon>
        <taxon>Polychaeta</taxon>
        <taxon>Sedentaria</taxon>
        <taxon>Canalipalpata</taxon>
        <taxon>Sabellida</taxon>
        <taxon>Oweniida</taxon>
        <taxon>Oweniidae</taxon>
        <taxon>Owenia</taxon>
    </lineage>
</organism>
<dbReference type="GO" id="GO:0003713">
    <property type="term" value="F:transcription coactivator activity"/>
    <property type="evidence" value="ECO:0007669"/>
    <property type="project" value="TreeGrafter"/>
</dbReference>
<evidence type="ECO:0000256" key="5">
    <source>
        <dbReference type="ARBA" id="ARBA00031954"/>
    </source>
</evidence>
<dbReference type="PANTHER" id="PTHR12465:SF0">
    <property type="entry name" value="MEDIATOR OF RNA POLYMERASE II TRANSCRIPTION SUBUNIT 20"/>
    <property type="match status" value="1"/>
</dbReference>
<evidence type="ECO:0000313" key="8">
    <source>
        <dbReference type="Proteomes" id="UP000749559"/>
    </source>
</evidence>
<keyword evidence="6" id="KW-0804">Transcription</keyword>